<reference evidence="2" key="1">
    <citation type="submission" date="2011-01" db="EMBL/GenBank/DDBJ databases">
        <title>Complete sequence of chromosome of Thermovibrio ammonificans HB-1.</title>
        <authorList>
            <consortium name="US DOE Joint Genome Institute"/>
            <person name="Lucas S."/>
            <person name="Copeland A."/>
            <person name="Lapidus A."/>
            <person name="Cheng J.-F."/>
            <person name="Goodwin L."/>
            <person name="Pitluck S."/>
            <person name="Davenport K."/>
            <person name="Detter J.C."/>
            <person name="Han C."/>
            <person name="Tapia R."/>
            <person name="Land M."/>
            <person name="Hauser L."/>
            <person name="Kyrpides N."/>
            <person name="Ivanova N."/>
            <person name="Ovchinnikova G."/>
            <person name="Vetriani C."/>
            <person name="Woyke T."/>
        </authorList>
    </citation>
    <scope>NUCLEOTIDE SEQUENCE [LARGE SCALE GENOMIC DNA]</scope>
    <source>
        <strain evidence="2">HB-1</strain>
    </source>
</reference>
<organism evidence="2 3">
    <name type="scientific">Thermovibrio ammonificans (strain DSM 15698 / JCM 12110 / HB-1)</name>
    <dbReference type="NCBI Taxonomy" id="648996"/>
    <lineage>
        <taxon>Bacteria</taxon>
        <taxon>Pseudomonadati</taxon>
        <taxon>Aquificota</taxon>
        <taxon>Aquificia</taxon>
        <taxon>Desulfurobacteriales</taxon>
        <taxon>Desulfurobacteriaceae</taxon>
        <taxon>Thermovibrio</taxon>
    </lineage>
</organism>
<dbReference type="eggNOG" id="ENOG5034A1J">
    <property type="taxonomic scope" value="Bacteria"/>
</dbReference>
<evidence type="ECO:0000313" key="2">
    <source>
        <dbReference type="EMBL" id="ADU97325.1"/>
    </source>
</evidence>
<dbReference type="HOGENOM" id="CLU_1115337_0_0_0"/>
<evidence type="ECO:0000256" key="1">
    <source>
        <dbReference type="SAM" id="MobiDB-lite"/>
    </source>
</evidence>
<dbReference type="KEGG" id="tam:Theam_1362"/>
<dbReference type="RefSeq" id="WP_013538111.1">
    <property type="nucleotide sequence ID" value="NC_014926.1"/>
</dbReference>
<accession>E8T3R8</accession>
<evidence type="ECO:0000313" key="3">
    <source>
        <dbReference type="Proteomes" id="UP000006362"/>
    </source>
</evidence>
<protein>
    <submittedName>
        <fullName evidence="2">Uncharacterized protein</fullName>
    </submittedName>
</protein>
<keyword evidence="3" id="KW-1185">Reference proteome</keyword>
<dbReference type="Proteomes" id="UP000006362">
    <property type="component" value="Chromosome"/>
</dbReference>
<dbReference type="EMBL" id="CP002444">
    <property type="protein sequence ID" value="ADU97325.1"/>
    <property type="molecule type" value="Genomic_DNA"/>
</dbReference>
<feature type="region of interest" description="Disordered" evidence="1">
    <location>
        <begin position="51"/>
        <end position="73"/>
    </location>
</feature>
<dbReference type="STRING" id="648996.Theam_1362"/>
<proteinExistence type="predicted"/>
<sequence>MSRPVALISAVLAALTALFLFVAFVLYSPSYGPFSNGKSLKAASIRPKESLNPPVSANSTEALQSSNGTGLPPEVEQRVEQLSQVIPTYFVNLKGRSKSFPALVLKVKPLGGGKSAVFLLSIYPVNWSSVTLRLNGYNFGPPDKVYLCRGLLVAEYDIGGIPPAEVQRGEVEQFGALAAVKSYGAVSYEPFTGECSPMLNGFVFDFAGELAGVCFGGNFISADKIYSAVPRGCRLIYTKEGAGNGDLQG</sequence>
<feature type="compositionally biased region" description="Polar residues" evidence="1">
    <location>
        <begin position="53"/>
        <end position="69"/>
    </location>
</feature>
<dbReference type="OrthoDB" id="12737at2"/>
<name>E8T3R8_THEA1</name>
<dbReference type="AlphaFoldDB" id="E8T3R8"/>
<gene>
    <name evidence="2" type="ordered locus">Theam_1362</name>
</gene>